<dbReference type="GO" id="GO:0043138">
    <property type="term" value="F:3'-5' DNA helicase activity"/>
    <property type="evidence" value="ECO:0007669"/>
    <property type="project" value="UniProtKB-EC"/>
</dbReference>
<dbReference type="Gene3D" id="3.40.50.300">
    <property type="entry name" value="P-loop containing nucleotide triphosphate hydrolases"/>
    <property type="match status" value="2"/>
</dbReference>
<reference evidence="14" key="1">
    <citation type="submission" date="2018-06" db="EMBL/GenBank/DDBJ databases">
        <authorList>
            <person name="Zhirakovskaya E."/>
        </authorList>
    </citation>
    <scope>NUCLEOTIDE SEQUENCE</scope>
</reference>
<feature type="domain" description="UvrD-like helicase ATP-binding" evidence="12">
    <location>
        <begin position="2"/>
        <end position="280"/>
    </location>
</feature>
<keyword evidence="2" id="KW-0235">DNA replication</keyword>
<keyword evidence="6" id="KW-0067">ATP-binding</keyword>
<dbReference type="Gene3D" id="1.10.10.160">
    <property type="match status" value="1"/>
</dbReference>
<feature type="domain" description="UvrD-like helicase C-terminal" evidence="13">
    <location>
        <begin position="281"/>
        <end position="568"/>
    </location>
</feature>
<evidence type="ECO:0000256" key="5">
    <source>
        <dbReference type="ARBA" id="ARBA00022806"/>
    </source>
</evidence>
<dbReference type="InterPro" id="IPR014017">
    <property type="entry name" value="DNA_helicase_UvrD-like_C"/>
</dbReference>
<evidence type="ECO:0000256" key="4">
    <source>
        <dbReference type="ARBA" id="ARBA00022801"/>
    </source>
</evidence>
<organism evidence="14">
    <name type="scientific">hydrothermal vent metagenome</name>
    <dbReference type="NCBI Taxonomy" id="652676"/>
    <lineage>
        <taxon>unclassified sequences</taxon>
        <taxon>metagenomes</taxon>
        <taxon>ecological metagenomes</taxon>
    </lineage>
</organism>
<evidence type="ECO:0000256" key="9">
    <source>
        <dbReference type="ARBA" id="ARBA00034617"/>
    </source>
</evidence>
<evidence type="ECO:0000256" key="7">
    <source>
        <dbReference type="ARBA" id="ARBA00023125"/>
    </source>
</evidence>
<keyword evidence="4" id="KW-0378">Hydrolase</keyword>
<sequence length="677" mass="77662">MHSLNDRQRQAVLHIETPALVLAGAGSGKTRVITEKIAYLIRKCDIKAHNIYALTFTNKSAKEMKERVTKLLKDENAKGLNVSTFHNLGLNIIRQEYKALGYKSNFSIMDAADSGQILKELMLKQTIDPEVLDGVQWDISAWKNDRVSPEQALEQAEDAQQQARAILYQAYQKQLHAYNAVDFDDLIGLPVRLFSENSEALEKWQNKVRYLLVDEYQDTNASQYALVKYLVGIQARFTVVGDDDQSIYAWRGAQPENLALLQEDFPALKLIKLEQNYRSSNRILQSANQLISNNPHLFEKKLWSEMGLGDPLRVIACANENQEAERVVSEIIVHKFKTRSKNKDYAILYRGNHQSRLLERALREQNIQYVISGGKSFFDHAEIKDIMAYLRLIVNPDDDAAFLRIVNTPRREIGASTLEKLATYATGREVSLFDATQEFGLTTILSEKALKRVQFFGQQLLQWAQEAEAAEGEEVTAFIRRLIENTDYDNWIHENASTPKAAEKRINNIRELTTWIERIVNKAKEEDGEDKKLETIVTHMMLMDMMERNESDKEHDMVSLMTLHASKGLEFPHVFLIGMEEEMLPHKQNMESPGLEEERRLAYVGITRAKRTMTMTYATKRRKYGEDMACEPSRFLEELPSEALQWEGKPGVVVSKEEQMEHGNAHLANLKSFLKKD</sequence>
<dbReference type="PROSITE" id="PS51198">
    <property type="entry name" value="UVRD_HELICASE_ATP_BIND"/>
    <property type="match status" value="1"/>
</dbReference>
<dbReference type="NCBIfam" id="TIGR01074">
    <property type="entry name" value="rep"/>
    <property type="match status" value="1"/>
</dbReference>
<name>A0A3B0W9V5_9ZZZZ</name>
<dbReference type="InterPro" id="IPR014016">
    <property type="entry name" value="UvrD-like_ATP-bd"/>
</dbReference>
<evidence type="ECO:0000313" key="14">
    <source>
        <dbReference type="EMBL" id="VAW49200.1"/>
    </source>
</evidence>
<dbReference type="InterPro" id="IPR000212">
    <property type="entry name" value="DNA_helicase_UvrD/REP"/>
</dbReference>
<dbReference type="Gene3D" id="1.10.486.10">
    <property type="entry name" value="PCRA, domain 4"/>
    <property type="match status" value="1"/>
</dbReference>
<protein>
    <recommendedName>
        <fullName evidence="10">DNA 3'-5' helicase</fullName>
        <ecNumber evidence="10">5.6.2.4</ecNumber>
    </recommendedName>
</protein>
<dbReference type="PROSITE" id="PS51217">
    <property type="entry name" value="UVRD_HELICASE_CTER"/>
    <property type="match status" value="1"/>
</dbReference>
<evidence type="ECO:0000259" key="12">
    <source>
        <dbReference type="PROSITE" id="PS51198"/>
    </source>
</evidence>
<proteinExistence type="inferred from homology"/>
<dbReference type="CDD" id="cd18807">
    <property type="entry name" value="SF1_C_UvrD"/>
    <property type="match status" value="1"/>
</dbReference>
<dbReference type="Pfam" id="PF00580">
    <property type="entry name" value="UvrD-helicase"/>
    <property type="match status" value="1"/>
</dbReference>
<comment type="similarity">
    <text evidence="1">Belongs to the helicase family. UvrD subfamily.</text>
</comment>
<dbReference type="PANTHER" id="PTHR11070">
    <property type="entry name" value="UVRD / RECB / PCRA DNA HELICASE FAMILY MEMBER"/>
    <property type="match status" value="1"/>
</dbReference>
<dbReference type="InterPro" id="IPR013986">
    <property type="entry name" value="DExx_box_DNA_helicase_dom_sf"/>
</dbReference>
<keyword evidence="7" id="KW-0238">DNA-binding</keyword>
<dbReference type="CDD" id="cd17932">
    <property type="entry name" value="DEXQc_UvrD"/>
    <property type="match status" value="1"/>
</dbReference>
<dbReference type="EC" id="5.6.2.4" evidence="10"/>
<keyword evidence="5 14" id="KW-0347">Helicase</keyword>
<evidence type="ECO:0000256" key="11">
    <source>
        <dbReference type="ARBA" id="ARBA00048988"/>
    </source>
</evidence>
<gene>
    <name evidence="14" type="ORF">MNBD_GAMMA04-446</name>
</gene>
<dbReference type="InterPro" id="IPR027417">
    <property type="entry name" value="P-loop_NTPase"/>
</dbReference>
<dbReference type="GO" id="GO:0016787">
    <property type="term" value="F:hydrolase activity"/>
    <property type="evidence" value="ECO:0007669"/>
    <property type="project" value="UniProtKB-KW"/>
</dbReference>
<dbReference type="InterPro" id="IPR005752">
    <property type="entry name" value="Helicase_Rep"/>
</dbReference>
<dbReference type="GO" id="GO:0005829">
    <property type="term" value="C:cytosol"/>
    <property type="evidence" value="ECO:0007669"/>
    <property type="project" value="TreeGrafter"/>
</dbReference>
<dbReference type="Pfam" id="PF13361">
    <property type="entry name" value="UvrD_C"/>
    <property type="match status" value="1"/>
</dbReference>
<evidence type="ECO:0000256" key="8">
    <source>
        <dbReference type="ARBA" id="ARBA00023235"/>
    </source>
</evidence>
<dbReference type="GO" id="GO:0005524">
    <property type="term" value="F:ATP binding"/>
    <property type="evidence" value="ECO:0007669"/>
    <property type="project" value="UniProtKB-KW"/>
</dbReference>
<evidence type="ECO:0000259" key="13">
    <source>
        <dbReference type="PROSITE" id="PS51217"/>
    </source>
</evidence>
<comment type="catalytic activity">
    <reaction evidence="11">
        <text>ATP + H2O = ADP + phosphate + H(+)</text>
        <dbReference type="Rhea" id="RHEA:13065"/>
        <dbReference type="ChEBI" id="CHEBI:15377"/>
        <dbReference type="ChEBI" id="CHEBI:15378"/>
        <dbReference type="ChEBI" id="CHEBI:30616"/>
        <dbReference type="ChEBI" id="CHEBI:43474"/>
        <dbReference type="ChEBI" id="CHEBI:456216"/>
        <dbReference type="EC" id="5.6.2.4"/>
    </reaction>
</comment>
<evidence type="ECO:0000256" key="2">
    <source>
        <dbReference type="ARBA" id="ARBA00022705"/>
    </source>
</evidence>
<dbReference type="PANTHER" id="PTHR11070:SF64">
    <property type="entry name" value="ATP-DEPENDENT DNA HELICASE REP"/>
    <property type="match status" value="1"/>
</dbReference>
<keyword evidence="3" id="KW-0547">Nucleotide-binding</keyword>
<dbReference type="AlphaFoldDB" id="A0A3B0W9V5"/>
<evidence type="ECO:0000256" key="6">
    <source>
        <dbReference type="ARBA" id="ARBA00022840"/>
    </source>
</evidence>
<accession>A0A3B0W9V5</accession>
<dbReference type="SUPFAM" id="SSF52540">
    <property type="entry name" value="P-loop containing nucleoside triphosphate hydrolases"/>
    <property type="match status" value="1"/>
</dbReference>
<evidence type="ECO:0000256" key="10">
    <source>
        <dbReference type="ARBA" id="ARBA00034808"/>
    </source>
</evidence>
<keyword evidence="8" id="KW-0413">Isomerase</keyword>
<evidence type="ECO:0000256" key="1">
    <source>
        <dbReference type="ARBA" id="ARBA00009922"/>
    </source>
</evidence>
<evidence type="ECO:0000256" key="3">
    <source>
        <dbReference type="ARBA" id="ARBA00022741"/>
    </source>
</evidence>
<comment type="catalytic activity">
    <reaction evidence="9">
        <text>Couples ATP hydrolysis with the unwinding of duplex DNA by translocating in the 3'-5' direction.</text>
        <dbReference type="EC" id="5.6.2.4"/>
    </reaction>
</comment>
<dbReference type="GO" id="GO:0003677">
    <property type="term" value="F:DNA binding"/>
    <property type="evidence" value="ECO:0007669"/>
    <property type="project" value="UniProtKB-KW"/>
</dbReference>
<dbReference type="EMBL" id="UOFB01000331">
    <property type="protein sequence ID" value="VAW49200.1"/>
    <property type="molecule type" value="Genomic_DNA"/>
</dbReference>
<dbReference type="GO" id="GO:0000725">
    <property type="term" value="P:recombinational repair"/>
    <property type="evidence" value="ECO:0007669"/>
    <property type="project" value="TreeGrafter"/>
</dbReference>
<dbReference type="GO" id="GO:0006260">
    <property type="term" value="P:DNA replication"/>
    <property type="evidence" value="ECO:0007669"/>
    <property type="project" value="UniProtKB-KW"/>
</dbReference>
<dbReference type="HAMAP" id="MF_01920">
    <property type="entry name" value="Helicase_Rep"/>
    <property type="match status" value="1"/>
</dbReference>